<name>A0ACB7YRQ1_9ERIC</name>
<comment type="caution">
    <text evidence="1">The sequence shown here is derived from an EMBL/GenBank/DDBJ whole genome shotgun (WGS) entry which is preliminary data.</text>
</comment>
<gene>
    <name evidence="1" type="ORF">Vadar_030345</name>
</gene>
<accession>A0ACB7YRQ1</accession>
<sequence>MSQSSEQEVTMVLMSVHQSLADYAIDFVYHRPLCSSIPSPRNSEPSAACLSLAARPPPLIRTPLSLRNKVVVAGETMGSNMCMELATSSGHLGMKLECPFQKNFEIFSCRIDKHSKIKQRRPGSWFSTNARNAKFAAAPSPRMESNGYSGRKNYTQSNDKIYERLDSCLVIPPPNGKKPRAIVKFLGGAFIGAVPEATYGYLLELLANEGYLIISVPYNVTFDHAQAAKEIYERFNACYDRISTSGLPGASLTATEFLHLPLYSVGHSNGALLQALTGSYFSEKIPEANAIISYNNRPATEAVPYFEQLGPLVSQMVPVLEASPVYSMARSASGDAWKALLDLATTLPDYDQEALVSLTKFVDQLPSVLNQVAQGISEFRPAPPENLDCFKKSYNVKHTLLVKFNIDAIDETDLLEEALKPRVESMGGTLEKVLLTGTHITPCIQEPRWQTGYMYTPADAIAQRLKTLSVNDTRVLSRTISSWFSRLEEK</sequence>
<dbReference type="EMBL" id="CM037161">
    <property type="protein sequence ID" value="KAH7855898.1"/>
    <property type="molecule type" value="Genomic_DNA"/>
</dbReference>
<protein>
    <submittedName>
        <fullName evidence="1">Uncharacterized protein</fullName>
    </submittedName>
</protein>
<proteinExistence type="predicted"/>
<evidence type="ECO:0000313" key="1">
    <source>
        <dbReference type="EMBL" id="KAH7855898.1"/>
    </source>
</evidence>
<evidence type="ECO:0000313" key="2">
    <source>
        <dbReference type="Proteomes" id="UP000828048"/>
    </source>
</evidence>
<dbReference type="Proteomes" id="UP000828048">
    <property type="component" value="Chromosome 11"/>
</dbReference>
<organism evidence="1 2">
    <name type="scientific">Vaccinium darrowii</name>
    <dbReference type="NCBI Taxonomy" id="229202"/>
    <lineage>
        <taxon>Eukaryota</taxon>
        <taxon>Viridiplantae</taxon>
        <taxon>Streptophyta</taxon>
        <taxon>Embryophyta</taxon>
        <taxon>Tracheophyta</taxon>
        <taxon>Spermatophyta</taxon>
        <taxon>Magnoliopsida</taxon>
        <taxon>eudicotyledons</taxon>
        <taxon>Gunneridae</taxon>
        <taxon>Pentapetalae</taxon>
        <taxon>asterids</taxon>
        <taxon>Ericales</taxon>
        <taxon>Ericaceae</taxon>
        <taxon>Vaccinioideae</taxon>
        <taxon>Vaccinieae</taxon>
        <taxon>Vaccinium</taxon>
    </lineage>
</organism>
<keyword evidence="2" id="KW-1185">Reference proteome</keyword>
<reference evidence="1 2" key="1">
    <citation type="journal article" date="2021" name="Hortic Res">
        <title>High-quality reference genome and annotation aids understanding of berry development for evergreen blueberry (Vaccinium darrowii).</title>
        <authorList>
            <person name="Yu J."/>
            <person name="Hulse-Kemp A.M."/>
            <person name="Babiker E."/>
            <person name="Staton M."/>
        </authorList>
    </citation>
    <scope>NUCLEOTIDE SEQUENCE [LARGE SCALE GENOMIC DNA]</scope>
    <source>
        <strain evidence="2">cv. NJ 8807/NJ 8810</strain>
        <tissue evidence="1">Young leaf</tissue>
    </source>
</reference>